<sequence>MLRSSEAATEPPTAEAGPSCERARPGCNGGPGGGAAAPLRRAGRGPARRGSPRAPAPQVRPTRLRLFAREGARWRAMDLVDQLLRSADLQRRFQEAARTLDAVALRSVLREACAGLSPPRLCASEHSVDSPMDQAAQERLRALASVQRPEEEQEKEEE</sequence>
<dbReference type="Proteomes" id="UP001189429">
    <property type="component" value="Unassembled WGS sequence"/>
</dbReference>
<proteinExistence type="predicted"/>
<evidence type="ECO:0000256" key="1">
    <source>
        <dbReference type="SAM" id="MobiDB-lite"/>
    </source>
</evidence>
<keyword evidence="3" id="KW-1185">Reference proteome</keyword>
<comment type="caution">
    <text evidence="2">The sequence shown here is derived from an EMBL/GenBank/DDBJ whole genome shotgun (WGS) entry which is preliminary data.</text>
</comment>
<feature type="region of interest" description="Disordered" evidence="1">
    <location>
        <begin position="1"/>
        <end position="62"/>
    </location>
</feature>
<evidence type="ECO:0000313" key="3">
    <source>
        <dbReference type="Proteomes" id="UP001189429"/>
    </source>
</evidence>
<feature type="compositionally biased region" description="Low complexity" evidence="1">
    <location>
        <begin position="1"/>
        <end position="19"/>
    </location>
</feature>
<feature type="compositionally biased region" description="Basic residues" evidence="1">
    <location>
        <begin position="41"/>
        <end position="51"/>
    </location>
</feature>
<organism evidence="2 3">
    <name type="scientific">Prorocentrum cordatum</name>
    <dbReference type="NCBI Taxonomy" id="2364126"/>
    <lineage>
        <taxon>Eukaryota</taxon>
        <taxon>Sar</taxon>
        <taxon>Alveolata</taxon>
        <taxon>Dinophyceae</taxon>
        <taxon>Prorocentrales</taxon>
        <taxon>Prorocentraceae</taxon>
        <taxon>Prorocentrum</taxon>
    </lineage>
</organism>
<evidence type="ECO:0000313" key="2">
    <source>
        <dbReference type="EMBL" id="CAK0911603.1"/>
    </source>
</evidence>
<protein>
    <submittedName>
        <fullName evidence="2">Uncharacterized protein</fullName>
    </submittedName>
</protein>
<name>A0ABN9YKT1_9DINO</name>
<feature type="region of interest" description="Disordered" evidence="1">
    <location>
        <begin position="120"/>
        <end position="158"/>
    </location>
</feature>
<accession>A0ABN9YKT1</accession>
<dbReference type="EMBL" id="CAUYUJ010022614">
    <property type="protein sequence ID" value="CAK0911603.1"/>
    <property type="molecule type" value="Genomic_DNA"/>
</dbReference>
<gene>
    <name evidence="2" type="ORF">PCOR1329_LOCUS85441</name>
</gene>
<reference evidence="2" key="1">
    <citation type="submission" date="2023-10" db="EMBL/GenBank/DDBJ databases">
        <authorList>
            <person name="Chen Y."/>
            <person name="Shah S."/>
            <person name="Dougan E. K."/>
            <person name="Thang M."/>
            <person name="Chan C."/>
        </authorList>
    </citation>
    <scope>NUCLEOTIDE SEQUENCE [LARGE SCALE GENOMIC DNA]</scope>
</reference>